<name>A0ABQ9ILJ8_9NEOP</name>
<gene>
    <name evidence="2" type="ORF">PR048_002884</name>
</gene>
<protein>
    <submittedName>
        <fullName evidence="2">Uncharacterized protein</fullName>
    </submittedName>
</protein>
<comment type="caution">
    <text evidence="2">The sequence shown here is derived from an EMBL/GenBank/DDBJ whole genome shotgun (WGS) entry which is preliminary data.</text>
</comment>
<evidence type="ECO:0000313" key="2">
    <source>
        <dbReference type="EMBL" id="KAJ8897537.1"/>
    </source>
</evidence>
<dbReference type="EMBL" id="JARBHB010000001">
    <property type="protein sequence ID" value="KAJ8897537.1"/>
    <property type="molecule type" value="Genomic_DNA"/>
</dbReference>
<feature type="compositionally biased region" description="Basic and acidic residues" evidence="1">
    <location>
        <begin position="154"/>
        <end position="173"/>
    </location>
</feature>
<evidence type="ECO:0000313" key="3">
    <source>
        <dbReference type="Proteomes" id="UP001159363"/>
    </source>
</evidence>
<accession>A0ABQ9ILJ8</accession>
<reference evidence="2 3" key="1">
    <citation type="submission" date="2023-02" db="EMBL/GenBank/DDBJ databases">
        <title>LHISI_Scaffold_Assembly.</title>
        <authorList>
            <person name="Stuart O.P."/>
            <person name="Cleave R."/>
            <person name="Magrath M.J.L."/>
            <person name="Mikheyev A.S."/>
        </authorList>
    </citation>
    <scope>NUCLEOTIDE SEQUENCE [LARGE SCALE GENOMIC DNA]</scope>
    <source>
        <strain evidence="2">Daus_M_001</strain>
        <tissue evidence="2">Leg muscle</tissue>
    </source>
</reference>
<feature type="region of interest" description="Disordered" evidence="1">
    <location>
        <begin position="185"/>
        <end position="210"/>
    </location>
</feature>
<feature type="region of interest" description="Disordered" evidence="1">
    <location>
        <begin position="281"/>
        <end position="330"/>
    </location>
</feature>
<feature type="compositionally biased region" description="Basic and acidic residues" evidence="1">
    <location>
        <begin position="225"/>
        <end position="238"/>
    </location>
</feature>
<evidence type="ECO:0000256" key="1">
    <source>
        <dbReference type="SAM" id="MobiDB-lite"/>
    </source>
</evidence>
<keyword evidence="3" id="KW-1185">Reference proteome</keyword>
<feature type="compositionally biased region" description="Basic and acidic residues" evidence="1">
    <location>
        <begin position="308"/>
        <end position="319"/>
    </location>
</feature>
<feature type="region of interest" description="Disordered" evidence="1">
    <location>
        <begin position="153"/>
        <end position="173"/>
    </location>
</feature>
<feature type="compositionally biased region" description="Polar residues" evidence="1">
    <location>
        <begin position="291"/>
        <end position="306"/>
    </location>
</feature>
<proteinExistence type="predicted"/>
<organism evidence="2 3">
    <name type="scientific">Dryococelus australis</name>
    <dbReference type="NCBI Taxonomy" id="614101"/>
    <lineage>
        <taxon>Eukaryota</taxon>
        <taxon>Metazoa</taxon>
        <taxon>Ecdysozoa</taxon>
        <taxon>Arthropoda</taxon>
        <taxon>Hexapoda</taxon>
        <taxon>Insecta</taxon>
        <taxon>Pterygota</taxon>
        <taxon>Neoptera</taxon>
        <taxon>Polyneoptera</taxon>
        <taxon>Phasmatodea</taxon>
        <taxon>Verophasmatodea</taxon>
        <taxon>Anareolatae</taxon>
        <taxon>Phasmatidae</taxon>
        <taxon>Eurycanthinae</taxon>
        <taxon>Dryococelus</taxon>
    </lineage>
</organism>
<sequence>MKHVARNHSSDKRVSDCKGLASRLTSRGCHCRVTARKPVITRVNDRSRLERCKQRVTSVVDISRVPQGIGTLYRGVKGGLWPLTSQPGGLTPMITITAMHIQQRSLDKSEKKRISNSGVTMDAAGIATPWSLGKHNTMSAILVKKAKSKYRNRIRLERTSQKQSSDTHKTPYDRVKRCRERKINIKASDNGPKRRSDVRPTLTNRGRRTSKSVVIIALQAANSGTEDHFRSNSDKETTSKNTAFRATEDLTDRDPSLPQIHYVTVCTSRTYTLGVPSMVEPQLFGHDQDDSSASNEQEENSLSGVSMEQRRNARVEETGNPRGNPPTRGIVRHYSHVRKFRSDAAGNRIWFAYVGGK</sequence>
<dbReference type="Proteomes" id="UP001159363">
    <property type="component" value="Chromosome 1"/>
</dbReference>
<feature type="region of interest" description="Disordered" evidence="1">
    <location>
        <begin position="223"/>
        <end position="244"/>
    </location>
</feature>